<name>A0A1F7RK52_9BACT</name>
<proteinExistence type="predicted"/>
<protein>
    <recommendedName>
        <fullName evidence="3">Aryl sulfotransferase</fullName>
    </recommendedName>
</protein>
<dbReference type="Pfam" id="PF14269">
    <property type="entry name" value="Arylsulfotran_2"/>
    <property type="match status" value="1"/>
</dbReference>
<reference evidence="1 2" key="1">
    <citation type="journal article" date="2016" name="Nat. Commun.">
        <title>Thousands of microbial genomes shed light on interconnected biogeochemical processes in an aquifer system.</title>
        <authorList>
            <person name="Anantharaman K."/>
            <person name="Brown C.T."/>
            <person name="Hug L.A."/>
            <person name="Sharon I."/>
            <person name="Castelle C.J."/>
            <person name="Probst A.J."/>
            <person name="Thomas B.C."/>
            <person name="Singh A."/>
            <person name="Wilkins M.J."/>
            <person name="Karaoz U."/>
            <person name="Brodie E.L."/>
            <person name="Williams K.H."/>
            <person name="Hubbard S.S."/>
            <person name="Banfield J.F."/>
        </authorList>
    </citation>
    <scope>NUCLEOTIDE SEQUENCE [LARGE SCALE GENOMIC DNA]</scope>
</reference>
<dbReference type="Proteomes" id="UP000179266">
    <property type="component" value="Unassembled WGS sequence"/>
</dbReference>
<evidence type="ECO:0008006" key="3">
    <source>
        <dbReference type="Google" id="ProtNLM"/>
    </source>
</evidence>
<dbReference type="InterPro" id="IPR011047">
    <property type="entry name" value="Quinoprotein_ADH-like_sf"/>
</dbReference>
<dbReference type="InterPro" id="IPR015943">
    <property type="entry name" value="WD40/YVTN_repeat-like_dom_sf"/>
</dbReference>
<dbReference type="AlphaFoldDB" id="A0A1F7RK52"/>
<dbReference type="PANTHER" id="PTHR35340">
    <property type="entry name" value="PQQ ENZYME REPEAT PROTEIN-RELATED"/>
    <property type="match status" value="1"/>
</dbReference>
<organism evidence="1 2">
    <name type="scientific">Candidatus Schekmanbacteria bacterium RBG_13_48_7</name>
    <dbReference type="NCBI Taxonomy" id="1817878"/>
    <lineage>
        <taxon>Bacteria</taxon>
        <taxon>Candidatus Schekmaniibacteriota</taxon>
    </lineage>
</organism>
<dbReference type="InterPro" id="IPR039535">
    <property type="entry name" value="ASST-like"/>
</dbReference>
<evidence type="ECO:0000313" key="1">
    <source>
        <dbReference type="EMBL" id="OGL41344.1"/>
    </source>
</evidence>
<dbReference type="SUPFAM" id="SSF50998">
    <property type="entry name" value="Quinoprotein alcohol dehydrogenase-like"/>
    <property type="match status" value="1"/>
</dbReference>
<sequence length="462" mass="52890">MVNSRNNYKKHFKQILLLCAVFFLGILSNKYSVFQHLISLNYARQIEDNQISNSFPGIAPTPHGRWNKFRESQDIDFDSDRLKQIKGLGYLQGSHPVPHDRDVIVYDENRAFKGLNFIVSGHEPGAVLTDMSGKILNEWHLGLQPIWKDIYDWYESIKWDPSYTYWSSAFLFENGDVLAIFDGIGLIKLDKNSNLIWANQNGAHHDLFIDESENIGVLTSQENTKTFHDQQVMYIEDFISILSPNGNGIRNISLFQCLRNSSYASLLKARFLPEMLPKPGGVHEIHDVLHCNTLELLDGKFAHICPAFKKGNVLISSRHTHTIAVVDLEQEKVVWALTGLWNHQHHPTFLDNGNMLVFDNNNWAGFSKVIEINPLTQEISWVYEGDTKHPFYTDSCGSADRLPNGNTLIVESDAGRVFEVTPDKTIVWEYINPHRTGKNNELIASLFKVVRLKPNFPLKWLE</sequence>
<dbReference type="PANTHER" id="PTHR35340:SF5">
    <property type="entry name" value="ASST-DOMAIN-CONTAINING PROTEIN"/>
    <property type="match status" value="1"/>
</dbReference>
<gene>
    <name evidence="1" type="ORF">A2161_20280</name>
</gene>
<dbReference type="Gene3D" id="2.130.10.10">
    <property type="entry name" value="YVTN repeat-like/Quinoprotein amine dehydrogenase"/>
    <property type="match status" value="1"/>
</dbReference>
<evidence type="ECO:0000313" key="2">
    <source>
        <dbReference type="Proteomes" id="UP000179266"/>
    </source>
</evidence>
<comment type="caution">
    <text evidence="1">The sequence shown here is derived from an EMBL/GenBank/DDBJ whole genome shotgun (WGS) entry which is preliminary data.</text>
</comment>
<accession>A0A1F7RK52</accession>
<dbReference type="InterPro" id="IPR053143">
    <property type="entry name" value="Arylsulfate_ST"/>
</dbReference>
<dbReference type="EMBL" id="MGDD01000349">
    <property type="protein sequence ID" value="OGL41344.1"/>
    <property type="molecule type" value="Genomic_DNA"/>
</dbReference>